<evidence type="ECO:0000313" key="12">
    <source>
        <dbReference type="Proteomes" id="UP000319103"/>
    </source>
</evidence>
<dbReference type="OrthoDB" id="4544213at2"/>
<dbReference type="Gene3D" id="1.20.1250.20">
    <property type="entry name" value="MFS general substrate transporter like domains"/>
    <property type="match status" value="1"/>
</dbReference>
<feature type="transmembrane region" description="Helical" evidence="9">
    <location>
        <begin position="288"/>
        <end position="306"/>
    </location>
</feature>
<evidence type="ECO:0000256" key="2">
    <source>
        <dbReference type="ARBA" id="ARBA00022448"/>
    </source>
</evidence>
<evidence type="ECO:0000259" key="10">
    <source>
        <dbReference type="PROSITE" id="PS50850"/>
    </source>
</evidence>
<keyword evidence="5 9" id="KW-1133">Transmembrane helix</keyword>
<dbReference type="PROSITE" id="PS50850">
    <property type="entry name" value="MFS"/>
    <property type="match status" value="1"/>
</dbReference>
<organism evidence="11 12">
    <name type="scientific">Kitasatospora acidiphila</name>
    <dbReference type="NCBI Taxonomy" id="2567942"/>
    <lineage>
        <taxon>Bacteria</taxon>
        <taxon>Bacillati</taxon>
        <taxon>Actinomycetota</taxon>
        <taxon>Actinomycetes</taxon>
        <taxon>Kitasatosporales</taxon>
        <taxon>Streptomycetaceae</taxon>
        <taxon>Kitasatospora</taxon>
    </lineage>
</organism>
<accession>A0A540VYH7</accession>
<keyword evidence="12" id="KW-1185">Reference proteome</keyword>
<feature type="domain" description="Major facilitator superfamily (MFS) profile" evidence="10">
    <location>
        <begin position="16"/>
        <end position="407"/>
    </location>
</feature>
<dbReference type="RefSeq" id="WP_141632526.1">
    <property type="nucleotide sequence ID" value="NZ_VIGB01000003.1"/>
</dbReference>
<comment type="similarity">
    <text evidence="7">Belongs to the major facilitator superfamily. Drug:H(+) antiporter-3 (DHA3) (TC 2.A.1.21) family.</text>
</comment>
<feature type="transmembrane region" description="Helical" evidence="9">
    <location>
        <begin position="21"/>
        <end position="46"/>
    </location>
</feature>
<evidence type="ECO:0000256" key="6">
    <source>
        <dbReference type="ARBA" id="ARBA00023136"/>
    </source>
</evidence>
<name>A0A540VYH7_9ACTN</name>
<protein>
    <recommendedName>
        <fullName evidence="8">Multidrug efflux pump Tap</fullName>
    </recommendedName>
</protein>
<keyword evidence="3" id="KW-1003">Cell membrane</keyword>
<evidence type="ECO:0000256" key="5">
    <source>
        <dbReference type="ARBA" id="ARBA00022989"/>
    </source>
</evidence>
<feature type="transmembrane region" description="Helical" evidence="9">
    <location>
        <begin position="230"/>
        <end position="249"/>
    </location>
</feature>
<reference evidence="11 12" key="1">
    <citation type="submission" date="2019-06" db="EMBL/GenBank/DDBJ databases">
        <title>Description of Kitasatospora acidophila sp. nov. isolated from pine grove soil, and reclassification of Streptomyces novaecaesareae to Kitasatospora novaeceasareae comb. nov.</title>
        <authorList>
            <person name="Kim M.J."/>
        </authorList>
    </citation>
    <scope>NUCLEOTIDE SEQUENCE [LARGE SCALE GENOMIC DNA]</scope>
    <source>
        <strain evidence="11 12">MMS16-CNU292</strain>
    </source>
</reference>
<feature type="transmembrane region" description="Helical" evidence="9">
    <location>
        <begin position="108"/>
        <end position="126"/>
    </location>
</feature>
<evidence type="ECO:0000256" key="3">
    <source>
        <dbReference type="ARBA" id="ARBA00022475"/>
    </source>
</evidence>
<dbReference type="EMBL" id="VIGB01000003">
    <property type="protein sequence ID" value="TQF01803.1"/>
    <property type="molecule type" value="Genomic_DNA"/>
</dbReference>
<sequence length="429" mass="43243">MRLPGRRFAAISGNPAFRRMWIGQFTSDLGSSVTVLALPMLAVAASGSAAEAGVLGTLTFLTTWLTSMPAGQLADRYPPRRVLLACDTVRLVAVGTIAAGALLHRTPFWLLALAVVVANAASMPFGPAAGKMLRTVVPADQLPEAVSVNQIRGYTASIVGPAVGGALFAAGRAVPFLTDALTYAASLVAVRGLPAGAAPAPDERTGRPERPRLREGLRVLRTTPFLRSTLVYSQLANPAVSMLLFVVLLRPGAGGGGVGLSLSAAAAAGLAGSTVAPWVYRRLGLRRLMLAVCLVRLLAAAVAALVGGPVALGGALAAVLLLGPVVGAAIGATTMQLVDYEVYGRVTGTSSFIGSALQPLAPLAAGVLVQTGGARSALGVVAGLFACCALTVVLGRGLDVAAPRAAEPKADRVGVTSPAVPDHGPAPAA</sequence>
<dbReference type="InterPro" id="IPR011701">
    <property type="entry name" value="MFS"/>
</dbReference>
<evidence type="ECO:0000256" key="4">
    <source>
        <dbReference type="ARBA" id="ARBA00022692"/>
    </source>
</evidence>
<comment type="subcellular location">
    <subcellularLocation>
        <location evidence="1">Cell inner membrane</location>
        <topology evidence="1">Multi-pass membrane protein</topology>
    </subcellularLocation>
</comment>
<evidence type="ECO:0000256" key="1">
    <source>
        <dbReference type="ARBA" id="ARBA00004429"/>
    </source>
</evidence>
<dbReference type="Pfam" id="PF07690">
    <property type="entry name" value="MFS_1"/>
    <property type="match status" value="1"/>
</dbReference>
<evidence type="ECO:0000256" key="8">
    <source>
        <dbReference type="ARBA" id="ARBA00040914"/>
    </source>
</evidence>
<gene>
    <name evidence="11" type="ORF">E6W39_05460</name>
</gene>
<feature type="transmembrane region" description="Helical" evidence="9">
    <location>
        <begin position="342"/>
        <end position="361"/>
    </location>
</feature>
<evidence type="ECO:0000313" key="11">
    <source>
        <dbReference type="EMBL" id="TQF01803.1"/>
    </source>
</evidence>
<keyword evidence="4 9" id="KW-0812">Transmembrane</keyword>
<evidence type="ECO:0000256" key="9">
    <source>
        <dbReference type="SAM" id="Phobius"/>
    </source>
</evidence>
<dbReference type="CDD" id="cd06173">
    <property type="entry name" value="MFS_MefA_like"/>
    <property type="match status" value="1"/>
</dbReference>
<evidence type="ECO:0000256" key="7">
    <source>
        <dbReference type="ARBA" id="ARBA00038075"/>
    </source>
</evidence>
<feature type="transmembrane region" description="Helical" evidence="9">
    <location>
        <begin position="52"/>
        <end position="70"/>
    </location>
</feature>
<dbReference type="SUPFAM" id="SSF103473">
    <property type="entry name" value="MFS general substrate transporter"/>
    <property type="match status" value="1"/>
</dbReference>
<dbReference type="Proteomes" id="UP000319103">
    <property type="component" value="Unassembled WGS sequence"/>
</dbReference>
<proteinExistence type="inferred from homology"/>
<feature type="transmembrane region" description="Helical" evidence="9">
    <location>
        <begin position="255"/>
        <end position="276"/>
    </location>
</feature>
<dbReference type="InterPro" id="IPR020846">
    <property type="entry name" value="MFS_dom"/>
</dbReference>
<dbReference type="GO" id="GO:0022857">
    <property type="term" value="F:transmembrane transporter activity"/>
    <property type="evidence" value="ECO:0007669"/>
    <property type="project" value="InterPro"/>
</dbReference>
<keyword evidence="2" id="KW-0813">Transport</keyword>
<dbReference type="GO" id="GO:0005886">
    <property type="term" value="C:plasma membrane"/>
    <property type="evidence" value="ECO:0007669"/>
    <property type="project" value="UniProtKB-SubCell"/>
</dbReference>
<feature type="transmembrane region" description="Helical" evidence="9">
    <location>
        <begin position="312"/>
        <end position="330"/>
    </location>
</feature>
<feature type="transmembrane region" description="Helical" evidence="9">
    <location>
        <begin position="82"/>
        <end position="102"/>
    </location>
</feature>
<dbReference type="PANTHER" id="PTHR23513">
    <property type="entry name" value="INTEGRAL MEMBRANE EFFLUX PROTEIN-RELATED"/>
    <property type="match status" value="1"/>
</dbReference>
<comment type="caution">
    <text evidence="11">The sequence shown here is derived from an EMBL/GenBank/DDBJ whole genome shotgun (WGS) entry which is preliminary data.</text>
</comment>
<feature type="transmembrane region" description="Helical" evidence="9">
    <location>
        <begin position="373"/>
        <end position="394"/>
    </location>
</feature>
<dbReference type="PANTHER" id="PTHR23513:SF9">
    <property type="entry name" value="ENTEROBACTIN EXPORTER ENTS"/>
    <property type="match status" value="1"/>
</dbReference>
<dbReference type="InterPro" id="IPR036259">
    <property type="entry name" value="MFS_trans_sf"/>
</dbReference>
<dbReference type="AlphaFoldDB" id="A0A540VYH7"/>
<keyword evidence="6 9" id="KW-0472">Membrane</keyword>